<dbReference type="Proteomes" id="UP000245629">
    <property type="component" value="Plasmid unnamed1"/>
</dbReference>
<dbReference type="GO" id="GO:0046872">
    <property type="term" value="F:metal ion binding"/>
    <property type="evidence" value="ECO:0007669"/>
    <property type="project" value="UniProtKB-KW"/>
</dbReference>
<reference evidence="7" key="1">
    <citation type="submission" date="2018-05" db="EMBL/GenBank/DDBJ databases">
        <title>Azospirillum thermophila sp. nov., a novel isolated from hot spring.</title>
        <authorList>
            <person name="Zhao Z."/>
        </authorList>
    </citation>
    <scope>NUCLEOTIDE SEQUENCE [LARGE SCALE GENOMIC DNA]</scope>
    <source>
        <strain evidence="7">CFH 70021</strain>
        <plasmid evidence="7">unnamed1</plasmid>
    </source>
</reference>
<evidence type="ECO:0000256" key="2">
    <source>
        <dbReference type="ARBA" id="ARBA00022801"/>
    </source>
</evidence>
<proteinExistence type="inferred from homology"/>
<keyword evidence="6" id="KW-0614">Plasmid</keyword>
<dbReference type="InterPro" id="IPR042283">
    <property type="entry name" value="GpdQ_catalytic"/>
</dbReference>
<evidence type="ECO:0000313" key="6">
    <source>
        <dbReference type="EMBL" id="AWK88996.1"/>
    </source>
</evidence>
<gene>
    <name evidence="6" type="ORF">DEW08_23490</name>
</gene>
<accession>A0A2S2CWY3</accession>
<dbReference type="Pfam" id="PF00149">
    <property type="entry name" value="Metallophos"/>
    <property type="match status" value="1"/>
</dbReference>
<organism evidence="6 7">
    <name type="scientific">Azospirillum thermophilum</name>
    <dbReference type="NCBI Taxonomy" id="2202148"/>
    <lineage>
        <taxon>Bacteria</taxon>
        <taxon>Pseudomonadati</taxon>
        <taxon>Pseudomonadota</taxon>
        <taxon>Alphaproteobacteria</taxon>
        <taxon>Rhodospirillales</taxon>
        <taxon>Azospirillaceae</taxon>
        <taxon>Azospirillum</taxon>
    </lineage>
</organism>
<dbReference type="InterPro" id="IPR042281">
    <property type="entry name" value="GpdQ_beta-strand"/>
</dbReference>
<dbReference type="AlphaFoldDB" id="A0A2S2CWY3"/>
<sequence>MLIAQISDLHVTARGTRPFPAADTNQRLAATVAHLNAMTPRPDLVLITGDLINGPAEGEYEAVLEGLEPLEIPFRVLPGNHDDRAGLRRAFGDRGWLPMEGQFLHYAVEEFPVRVLMLDSVIPGSPVGALCPARLAWIAARLAEQPDRPTLVALHHPPFPIGMQFLDTMRCIEGAEELGAMLRRHGKVLGVVCGHIHRQATVNWGGLTGFVAPSSAYVIAFDLAPKPPYRWTEEPPAVALHLHRPDVGLVTHLSPVGDFPGKAFK</sequence>
<dbReference type="InterPro" id="IPR029052">
    <property type="entry name" value="Metallo-depent_PP-like"/>
</dbReference>
<feature type="domain" description="Calcineurin-like phosphoesterase" evidence="5">
    <location>
        <begin position="1"/>
        <end position="198"/>
    </location>
</feature>
<dbReference type="SUPFAM" id="SSF56300">
    <property type="entry name" value="Metallo-dependent phosphatases"/>
    <property type="match status" value="1"/>
</dbReference>
<dbReference type="CDD" id="cd07402">
    <property type="entry name" value="MPP_GpdQ"/>
    <property type="match status" value="1"/>
</dbReference>
<keyword evidence="1" id="KW-0479">Metal-binding</keyword>
<evidence type="ECO:0000256" key="4">
    <source>
        <dbReference type="ARBA" id="ARBA00025742"/>
    </source>
</evidence>
<comment type="similarity">
    <text evidence="4">Belongs to the cyclic nucleotide phosphodiesterase class-III family.</text>
</comment>
<keyword evidence="2" id="KW-0378">Hydrolase</keyword>
<dbReference type="RefSeq" id="WP_109331823.1">
    <property type="nucleotide sequence ID" value="NZ_CP029356.1"/>
</dbReference>
<evidence type="ECO:0000256" key="3">
    <source>
        <dbReference type="ARBA" id="ARBA00023004"/>
    </source>
</evidence>
<evidence type="ECO:0000313" key="7">
    <source>
        <dbReference type="Proteomes" id="UP000245629"/>
    </source>
</evidence>
<geneLocation type="plasmid" evidence="6 7">
    <name>unnamed1</name>
</geneLocation>
<dbReference type="InterPro" id="IPR026575">
    <property type="entry name" value="GpdQ/CpdA-like"/>
</dbReference>
<dbReference type="Gene3D" id="3.30.750.180">
    <property type="entry name" value="GpdQ, beta-strand dimerisation domain"/>
    <property type="match status" value="1"/>
</dbReference>
<keyword evidence="3" id="KW-0408">Iron</keyword>
<dbReference type="EMBL" id="CP029356">
    <property type="protein sequence ID" value="AWK88996.1"/>
    <property type="molecule type" value="Genomic_DNA"/>
</dbReference>
<dbReference type="PANTHER" id="PTHR42988:SF2">
    <property type="entry name" value="CYCLIC NUCLEOTIDE PHOSPHODIESTERASE CBUA0032-RELATED"/>
    <property type="match status" value="1"/>
</dbReference>
<protein>
    <recommendedName>
        <fullName evidence="5">Calcineurin-like phosphoesterase domain-containing protein</fullName>
    </recommendedName>
</protein>
<evidence type="ECO:0000256" key="1">
    <source>
        <dbReference type="ARBA" id="ARBA00022723"/>
    </source>
</evidence>
<dbReference type="Gene3D" id="3.60.21.40">
    <property type="entry name" value="GpdQ, catalytic alpha/beta sandwich domain"/>
    <property type="match status" value="1"/>
</dbReference>
<dbReference type="OrthoDB" id="651281at2"/>
<name>A0A2S2CWY3_9PROT</name>
<keyword evidence="7" id="KW-1185">Reference proteome</keyword>
<dbReference type="PANTHER" id="PTHR42988">
    <property type="entry name" value="PHOSPHOHYDROLASE"/>
    <property type="match status" value="1"/>
</dbReference>
<dbReference type="GO" id="GO:0004112">
    <property type="term" value="F:cyclic-nucleotide phosphodiesterase activity"/>
    <property type="evidence" value="ECO:0007669"/>
    <property type="project" value="InterPro"/>
</dbReference>
<dbReference type="InterPro" id="IPR004843">
    <property type="entry name" value="Calcineurin-like_PHP"/>
</dbReference>
<dbReference type="KEGG" id="azz:DEW08_23490"/>
<dbReference type="InterPro" id="IPR050884">
    <property type="entry name" value="CNP_phosphodiesterase-III"/>
</dbReference>
<evidence type="ECO:0000259" key="5">
    <source>
        <dbReference type="Pfam" id="PF00149"/>
    </source>
</evidence>